<name>A0A067L8X3_JATCU</name>
<reference evidence="1 2" key="1">
    <citation type="journal article" date="2014" name="PLoS ONE">
        <title>Global Analysis of Gene Expression Profiles in Physic Nut (Jatropha curcas L.) Seedlings Exposed to Salt Stress.</title>
        <authorList>
            <person name="Zhang L."/>
            <person name="Zhang C."/>
            <person name="Wu P."/>
            <person name="Chen Y."/>
            <person name="Li M."/>
            <person name="Jiang H."/>
            <person name="Wu G."/>
        </authorList>
    </citation>
    <scope>NUCLEOTIDE SEQUENCE [LARGE SCALE GENOMIC DNA]</scope>
    <source>
        <strain evidence="2">cv. GZQX0401</strain>
        <tissue evidence="1">Young leaves</tissue>
    </source>
</reference>
<proteinExistence type="predicted"/>
<dbReference type="EMBL" id="KK914263">
    <property type="protein sequence ID" value="KDP43673.1"/>
    <property type="molecule type" value="Genomic_DNA"/>
</dbReference>
<gene>
    <name evidence="1" type="ORF">JCGZ_24131</name>
</gene>
<protein>
    <submittedName>
        <fullName evidence="1">Uncharacterized protein</fullName>
    </submittedName>
</protein>
<evidence type="ECO:0000313" key="2">
    <source>
        <dbReference type="Proteomes" id="UP000027138"/>
    </source>
</evidence>
<sequence length="64" mass="7432">MLPGLEIFADTWDNKPEAIIELEVEDFIQPCLFDEVSVIIRNDWNQDLLSLIKPNKGPLTNWYA</sequence>
<dbReference type="AlphaFoldDB" id="A0A067L8X3"/>
<evidence type="ECO:0000313" key="1">
    <source>
        <dbReference type="EMBL" id="KDP43673.1"/>
    </source>
</evidence>
<dbReference type="Proteomes" id="UP000027138">
    <property type="component" value="Unassembled WGS sequence"/>
</dbReference>
<organism evidence="1 2">
    <name type="scientific">Jatropha curcas</name>
    <name type="common">Barbados nut</name>
    <dbReference type="NCBI Taxonomy" id="180498"/>
    <lineage>
        <taxon>Eukaryota</taxon>
        <taxon>Viridiplantae</taxon>
        <taxon>Streptophyta</taxon>
        <taxon>Embryophyta</taxon>
        <taxon>Tracheophyta</taxon>
        <taxon>Spermatophyta</taxon>
        <taxon>Magnoliopsida</taxon>
        <taxon>eudicotyledons</taxon>
        <taxon>Gunneridae</taxon>
        <taxon>Pentapetalae</taxon>
        <taxon>rosids</taxon>
        <taxon>fabids</taxon>
        <taxon>Malpighiales</taxon>
        <taxon>Euphorbiaceae</taxon>
        <taxon>Crotonoideae</taxon>
        <taxon>Jatropheae</taxon>
        <taxon>Jatropha</taxon>
    </lineage>
</organism>
<keyword evidence="2" id="KW-1185">Reference proteome</keyword>
<accession>A0A067L8X3</accession>